<organism evidence="2 3">
    <name type="scientific">Corchorus capsularis</name>
    <name type="common">Jute</name>
    <dbReference type="NCBI Taxonomy" id="210143"/>
    <lineage>
        <taxon>Eukaryota</taxon>
        <taxon>Viridiplantae</taxon>
        <taxon>Streptophyta</taxon>
        <taxon>Embryophyta</taxon>
        <taxon>Tracheophyta</taxon>
        <taxon>Spermatophyta</taxon>
        <taxon>Magnoliopsida</taxon>
        <taxon>eudicotyledons</taxon>
        <taxon>Gunneridae</taxon>
        <taxon>Pentapetalae</taxon>
        <taxon>rosids</taxon>
        <taxon>malvids</taxon>
        <taxon>Malvales</taxon>
        <taxon>Malvaceae</taxon>
        <taxon>Grewioideae</taxon>
        <taxon>Apeibeae</taxon>
        <taxon>Corchorus</taxon>
    </lineage>
</organism>
<dbReference type="AlphaFoldDB" id="A0A1R3H3E6"/>
<dbReference type="Gramene" id="OMO64864">
    <property type="protein sequence ID" value="OMO64864"/>
    <property type="gene ID" value="CCACVL1_21605"/>
</dbReference>
<comment type="caution">
    <text evidence="2">The sequence shown here is derived from an EMBL/GenBank/DDBJ whole genome shotgun (WGS) entry which is preliminary data.</text>
</comment>
<protein>
    <submittedName>
        <fullName evidence="2">Uncharacterized protein</fullName>
    </submittedName>
</protein>
<proteinExistence type="predicted"/>
<feature type="region of interest" description="Disordered" evidence="1">
    <location>
        <begin position="1"/>
        <end position="30"/>
    </location>
</feature>
<reference evidence="2 3" key="1">
    <citation type="submission" date="2013-09" db="EMBL/GenBank/DDBJ databases">
        <title>Corchorus capsularis genome sequencing.</title>
        <authorList>
            <person name="Alam M."/>
            <person name="Haque M.S."/>
            <person name="Islam M.S."/>
            <person name="Emdad E.M."/>
            <person name="Islam M.M."/>
            <person name="Ahmed B."/>
            <person name="Halim A."/>
            <person name="Hossen Q.M.M."/>
            <person name="Hossain M.Z."/>
            <person name="Ahmed R."/>
            <person name="Khan M.M."/>
            <person name="Islam R."/>
            <person name="Rashid M.M."/>
            <person name="Khan S.A."/>
            <person name="Rahman M.S."/>
            <person name="Alam M."/>
        </authorList>
    </citation>
    <scope>NUCLEOTIDE SEQUENCE [LARGE SCALE GENOMIC DNA]</scope>
    <source>
        <strain evidence="3">cv. CVL-1</strain>
        <tissue evidence="2">Whole seedling</tissue>
    </source>
</reference>
<accession>A0A1R3H3E6</accession>
<name>A0A1R3H3E6_COCAP</name>
<dbReference type="EMBL" id="AWWV01012706">
    <property type="protein sequence ID" value="OMO64864.1"/>
    <property type="molecule type" value="Genomic_DNA"/>
</dbReference>
<evidence type="ECO:0000256" key="1">
    <source>
        <dbReference type="SAM" id="MobiDB-lite"/>
    </source>
</evidence>
<gene>
    <name evidence="2" type="ORF">CCACVL1_21605</name>
</gene>
<evidence type="ECO:0000313" key="3">
    <source>
        <dbReference type="Proteomes" id="UP000188268"/>
    </source>
</evidence>
<sequence length="46" mass="5172">MKNKEEPEAETKDCWKRGSGEEAKGKTGENKGYVGLCCHLSLWTLE</sequence>
<feature type="compositionally biased region" description="Basic and acidic residues" evidence="1">
    <location>
        <begin position="1"/>
        <end position="29"/>
    </location>
</feature>
<keyword evidence="3" id="KW-1185">Reference proteome</keyword>
<dbReference type="Proteomes" id="UP000188268">
    <property type="component" value="Unassembled WGS sequence"/>
</dbReference>
<evidence type="ECO:0000313" key="2">
    <source>
        <dbReference type="EMBL" id="OMO64864.1"/>
    </source>
</evidence>